<reference evidence="1 2" key="2">
    <citation type="journal article" date="2010" name="Stand. Genomic Sci.">
        <title>Complete genome sequence of Sebaldella termitidis type strain (NCTC 11300).</title>
        <authorList>
            <person name="Harmon-Smith M."/>
            <person name="Celia L."/>
            <person name="Chertkov O."/>
            <person name="Lapidus A."/>
            <person name="Copeland A."/>
            <person name="Glavina Del Rio T."/>
            <person name="Nolan M."/>
            <person name="Lucas S."/>
            <person name="Tice H."/>
            <person name="Cheng J.F."/>
            <person name="Han C."/>
            <person name="Detter J.C."/>
            <person name="Bruce D."/>
            <person name="Goodwin L."/>
            <person name="Pitluck S."/>
            <person name="Pati A."/>
            <person name="Liolios K."/>
            <person name="Ivanova N."/>
            <person name="Mavromatis K."/>
            <person name="Mikhailova N."/>
            <person name="Chen A."/>
            <person name="Palaniappan K."/>
            <person name="Land M."/>
            <person name="Hauser L."/>
            <person name="Chang Y.J."/>
            <person name="Jeffries C.D."/>
            <person name="Brettin T."/>
            <person name="Goker M."/>
            <person name="Beck B."/>
            <person name="Bristow J."/>
            <person name="Eisen J.A."/>
            <person name="Markowitz V."/>
            <person name="Hugenholtz P."/>
            <person name="Kyrpides N.C."/>
            <person name="Klenk H.P."/>
            <person name="Chen F."/>
        </authorList>
    </citation>
    <scope>NUCLEOTIDE SEQUENCE [LARGE SCALE GENOMIC DNA]</scope>
    <source>
        <strain evidence="2">ATCC 33386 / NCTC 11300</strain>
    </source>
</reference>
<evidence type="ECO:0008006" key="3">
    <source>
        <dbReference type="Google" id="ProtNLM"/>
    </source>
</evidence>
<proteinExistence type="predicted"/>
<name>D1ALM0_SEBTE</name>
<dbReference type="Pfam" id="PF09684">
    <property type="entry name" value="Tail_P2_I"/>
    <property type="match status" value="1"/>
</dbReference>
<dbReference type="HOGENOM" id="CLU_086293_0_0_0"/>
<evidence type="ECO:0000313" key="2">
    <source>
        <dbReference type="Proteomes" id="UP000000845"/>
    </source>
</evidence>
<dbReference type="AlphaFoldDB" id="D1ALM0"/>
<reference evidence="2" key="1">
    <citation type="submission" date="2009-09" db="EMBL/GenBank/DDBJ databases">
        <title>The complete chromosome of Sebaldella termitidis ATCC 33386.</title>
        <authorList>
            <consortium name="US DOE Joint Genome Institute (JGI-PGF)"/>
            <person name="Lucas S."/>
            <person name="Copeland A."/>
            <person name="Lapidus A."/>
            <person name="Glavina del Rio T."/>
            <person name="Dalin E."/>
            <person name="Tice H."/>
            <person name="Bruce D."/>
            <person name="Goodwin L."/>
            <person name="Pitluck S."/>
            <person name="Kyrpides N."/>
            <person name="Mavromatis K."/>
            <person name="Ivanova N."/>
            <person name="Mikhailova N."/>
            <person name="Sims D."/>
            <person name="Meincke L."/>
            <person name="Brettin T."/>
            <person name="Detter J.C."/>
            <person name="Han C."/>
            <person name="Larimer F."/>
            <person name="Land M."/>
            <person name="Hauser L."/>
            <person name="Markowitz V."/>
            <person name="Cheng J.F."/>
            <person name="Hugenholtz P."/>
            <person name="Woyke T."/>
            <person name="Wu D."/>
            <person name="Eisen J.A."/>
        </authorList>
    </citation>
    <scope>NUCLEOTIDE SEQUENCE [LARGE SCALE GENOMIC DNA]</scope>
    <source>
        <strain evidence="2">ATCC 33386 / NCTC 11300</strain>
    </source>
</reference>
<dbReference type="STRING" id="526218.Sterm_2510"/>
<accession>D1ALM0</accession>
<dbReference type="Proteomes" id="UP000000845">
    <property type="component" value="Chromosome"/>
</dbReference>
<dbReference type="EMBL" id="CP001739">
    <property type="protein sequence ID" value="ACZ09363.1"/>
    <property type="molecule type" value="Genomic_DNA"/>
</dbReference>
<dbReference type="KEGG" id="str:Sterm_2510"/>
<sequence length="213" mass="25023">MKKFISDVSLLDLIPFNFKDDEDTLYILKSIDHILRKFIANIPEVILLDRINELEEWKVDELALDLHVDYYREDLDIEQKRELIKTSLLTHRTKGTPFAVEMISTILFGAGKVQEWFEYSGQVARFKITTAGDLKDEKDFQKVIEVINIYKNLRSWLDSLTFKRDDQSNLYFGHISKRKNVYILNSAIINIPDEVIENNLGIATQELRKIRLK</sequence>
<protein>
    <recommendedName>
        <fullName evidence="3">Phage tail protein I</fullName>
    </recommendedName>
</protein>
<keyword evidence="2" id="KW-1185">Reference proteome</keyword>
<organism evidence="1 2">
    <name type="scientific">Sebaldella termitidis (strain ATCC 33386 / NCTC 11300)</name>
    <dbReference type="NCBI Taxonomy" id="526218"/>
    <lineage>
        <taxon>Bacteria</taxon>
        <taxon>Fusobacteriati</taxon>
        <taxon>Fusobacteriota</taxon>
        <taxon>Fusobacteriia</taxon>
        <taxon>Fusobacteriales</taxon>
        <taxon>Leptotrichiaceae</taxon>
        <taxon>Sebaldella</taxon>
    </lineage>
</organism>
<gene>
    <name evidence="1" type="ordered locus">Sterm_2510</name>
</gene>
<dbReference type="RefSeq" id="WP_012861957.1">
    <property type="nucleotide sequence ID" value="NC_013517.1"/>
</dbReference>
<evidence type="ECO:0000313" key="1">
    <source>
        <dbReference type="EMBL" id="ACZ09363.1"/>
    </source>
</evidence>
<dbReference type="eggNOG" id="COG4385">
    <property type="taxonomic scope" value="Bacteria"/>
</dbReference>
<dbReference type="InterPro" id="IPR006521">
    <property type="entry name" value="Tail_protein_I"/>
</dbReference>